<evidence type="ECO:0000256" key="3">
    <source>
        <dbReference type="ARBA" id="ARBA00023125"/>
    </source>
</evidence>
<feature type="domain" description="HTH lysR-type" evidence="5">
    <location>
        <begin position="1"/>
        <end position="58"/>
    </location>
</feature>
<dbReference type="RefSeq" id="WP_301245413.1">
    <property type="nucleotide sequence ID" value="NZ_JAROCC010000017.1"/>
</dbReference>
<evidence type="ECO:0000313" key="6">
    <source>
        <dbReference type="EMBL" id="MDN4608949.1"/>
    </source>
</evidence>
<dbReference type="PRINTS" id="PR00039">
    <property type="entry name" value="HTHLYSR"/>
</dbReference>
<keyword evidence="4" id="KW-0804">Transcription</keyword>
<protein>
    <submittedName>
        <fullName evidence="6">LysR family transcriptional regulator</fullName>
    </submittedName>
</protein>
<dbReference type="Gene3D" id="3.40.190.290">
    <property type="match status" value="1"/>
</dbReference>
<sequence length="296" mass="33890">MTTTELEIIKALSEEGNMRKAAERLFLSQPALSQRLQNIEKEWGTLLFIRSQKGLEPTPAGELVIAYAKETIIKKEETAEMIASLADKVHGTLKIACASIVGQTWLPQVLKEFVGAYPDAKISLMTGWSSEIVKALYEGEAHIGIVRGQVDWKSKKEYLFRDRLYLVDQEITTIDELKNTSRPFIQFKSDSNYYMEIQRWWQRHFTQNPGRQITVDQIETCKQLALNGIGYAILPSITLSGDEDVNRIPLLNSEEEFELTRDTWLIGYDSTFALKQVDAFTQVVNKYAERLRKESE</sequence>
<gene>
    <name evidence="6" type="ORF">P5G49_15920</name>
</gene>
<comment type="similarity">
    <text evidence="1">Belongs to the LysR transcriptional regulatory family.</text>
</comment>
<dbReference type="EMBL" id="JAROCC010000017">
    <property type="protein sequence ID" value="MDN4608949.1"/>
    <property type="molecule type" value="Genomic_DNA"/>
</dbReference>
<dbReference type="InterPro" id="IPR036390">
    <property type="entry name" value="WH_DNA-bd_sf"/>
</dbReference>
<evidence type="ECO:0000313" key="7">
    <source>
        <dbReference type="Proteomes" id="UP001175097"/>
    </source>
</evidence>
<name>A0ABT8JUU6_9BACL</name>
<dbReference type="Proteomes" id="UP001175097">
    <property type="component" value="Unassembled WGS sequence"/>
</dbReference>
<keyword evidence="2" id="KW-0805">Transcription regulation</keyword>
<dbReference type="PANTHER" id="PTHR30126:SF78">
    <property type="entry name" value="HTH LYSR-TYPE DOMAIN-CONTAINING PROTEIN"/>
    <property type="match status" value="1"/>
</dbReference>
<dbReference type="Pfam" id="PF00126">
    <property type="entry name" value="HTH_1"/>
    <property type="match status" value="1"/>
</dbReference>
<dbReference type="Pfam" id="PF03466">
    <property type="entry name" value="LysR_substrate"/>
    <property type="match status" value="1"/>
</dbReference>
<keyword evidence="3" id="KW-0238">DNA-binding</keyword>
<evidence type="ECO:0000259" key="5">
    <source>
        <dbReference type="PROSITE" id="PS50931"/>
    </source>
</evidence>
<dbReference type="InterPro" id="IPR000847">
    <property type="entry name" value="LysR_HTH_N"/>
</dbReference>
<reference evidence="6" key="1">
    <citation type="submission" date="2023-03" db="EMBL/GenBank/DDBJ databases">
        <title>MT1 and MT2 Draft Genomes of Novel Species.</title>
        <authorList>
            <person name="Venkateswaran K."/>
        </authorList>
    </citation>
    <scope>NUCLEOTIDE SEQUENCE</scope>
    <source>
        <strain evidence="6">F6_3S_P_2</strain>
    </source>
</reference>
<accession>A0ABT8JUU6</accession>
<organism evidence="6 7">
    <name type="scientific">Sporosarcina highlanderae</name>
    <dbReference type="NCBI Taxonomy" id="3035916"/>
    <lineage>
        <taxon>Bacteria</taxon>
        <taxon>Bacillati</taxon>
        <taxon>Bacillota</taxon>
        <taxon>Bacilli</taxon>
        <taxon>Bacillales</taxon>
        <taxon>Caryophanaceae</taxon>
        <taxon>Sporosarcina</taxon>
    </lineage>
</organism>
<dbReference type="InterPro" id="IPR005119">
    <property type="entry name" value="LysR_subst-bd"/>
</dbReference>
<dbReference type="PROSITE" id="PS50931">
    <property type="entry name" value="HTH_LYSR"/>
    <property type="match status" value="1"/>
</dbReference>
<dbReference type="SUPFAM" id="SSF46785">
    <property type="entry name" value="Winged helix' DNA-binding domain"/>
    <property type="match status" value="1"/>
</dbReference>
<dbReference type="PANTHER" id="PTHR30126">
    <property type="entry name" value="HTH-TYPE TRANSCRIPTIONAL REGULATOR"/>
    <property type="match status" value="1"/>
</dbReference>
<dbReference type="Gene3D" id="1.10.10.10">
    <property type="entry name" value="Winged helix-like DNA-binding domain superfamily/Winged helix DNA-binding domain"/>
    <property type="match status" value="1"/>
</dbReference>
<comment type="caution">
    <text evidence="6">The sequence shown here is derived from an EMBL/GenBank/DDBJ whole genome shotgun (WGS) entry which is preliminary data.</text>
</comment>
<evidence type="ECO:0000256" key="4">
    <source>
        <dbReference type="ARBA" id="ARBA00023163"/>
    </source>
</evidence>
<proteinExistence type="inferred from homology"/>
<evidence type="ECO:0000256" key="1">
    <source>
        <dbReference type="ARBA" id="ARBA00009437"/>
    </source>
</evidence>
<dbReference type="CDD" id="cd05466">
    <property type="entry name" value="PBP2_LTTR_substrate"/>
    <property type="match status" value="1"/>
</dbReference>
<dbReference type="SUPFAM" id="SSF53850">
    <property type="entry name" value="Periplasmic binding protein-like II"/>
    <property type="match status" value="1"/>
</dbReference>
<evidence type="ECO:0000256" key="2">
    <source>
        <dbReference type="ARBA" id="ARBA00023015"/>
    </source>
</evidence>
<dbReference type="InterPro" id="IPR036388">
    <property type="entry name" value="WH-like_DNA-bd_sf"/>
</dbReference>
<keyword evidence="7" id="KW-1185">Reference proteome</keyword>